<accession>A0A644T779</accession>
<evidence type="ECO:0000313" key="1">
    <source>
        <dbReference type="EMBL" id="MPL62796.1"/>
    </source>
</evidence>
<dbReference type="EMBL" id="VSSQ01000019">
    <property type="protein sequence ID" value="MPL62796.1"/>
    <property type="molecule type" value="Genomic_DNA"/>
</dbReference>
<sequence length="79" mass="9247">MYIIYLITEIYNGEKMQCRMCGYEFDEKIVGKSCQGCGKKECQTVHCPNCGYGNSPEYEKEFKFIGSLKEKLKIKREKK</sequence>
<reference evidence="1" key="1">
    <citation type="submission" date="2019-08" db="EMBL/GenBank/DDBJ databases">
        <authorList>
            <person name="Kucharzyk K."/>
            <person name="Murdoch R.W."/>
            <person name="Higgins S."/>
            <person name="Loffler F."/>
        </authorList>
    </citation>
    <scope>NUCLEOTIDE SEQUENCE</scope>
</reference>
<comment type="caution">
    <text evidence="1">The sequence shown here is derived from an EMBL/GenBank/DDBJ whole genome shotgun (WGS) entry which is preliminary data.</text>
</comment>
<protein>
    <submittedName>
        <fullName evidence="1">Uncharacterized protein</fullName>
    </submittedName>
</protein>
<name>A0A644T779_9ZZZZ</name>
<proteinExistence type="predicted"/>
<organism evidence="1">
    <name type="scientific">bioreactor metagenome</name>
    <dbReference type="NCBI Taxonomy" id="1076179"/>
    <lineage>
        <taxon>unclassified sequences</taxon>
        <taxon>metagenomes</taxon>
        <taxon>ecological metagenomes</taxon>
    </lineage>
</organism>
<dbReference type="AlphaFoldDB" id="A0A644T779"/>
<gene>
    <name evidence="1" type="ORF">SDC9_08416</name>
</gene>